<evidence type="ECO:0000313" key="10">
    <source>
        <dbReference type="Proteomes" id="UP000555103"/>
    </source>
</evidence>
<dbReference type="InterPro" id="IPR050738">
    <property type="entry name" value="Sulfatase"/>
</dbReference>
<dbReference type="InterPro" id="IPR024607">
    <property type="entry name" value="Sulfatase_CS"/>
</dbReference>
<dbReference type="Gene3D" id="3.30.1120.10">
    <property type="match status" value="1"/>
</dbReference>
<evidence type="ECO:0000256" key="1">
    <source>
        <dbReference type="ARBA" id="ARBA00008779"/>
    </source>
</evidence>
<keyword evidence="10" id="KW-1185">Reference proteome</keyword>
<evidence type="ECO:0000256" key="4">
    <source>
        <dbReference type="ARBA" id="ARBA00022837"/>
    </source>
</evidence>
<protein>
    <submittedName>
        <fullName evidence="9">Arylsulfatase</fullName>
        <ecNumber evidence="9">3.1.6.1</ecNumber>
    </submittedName>
</protein>
<accession>A0A840CUA4</accession>
<feature type="signal peptide" evidence="7">
    <location>
        <begin position="1"/>
        <end position="23"/>
    </location>
</feature>
<organism evidence="9 10">
    <name type="scientific">Dysgonomonas hofstadii</name>
    <dbReference type="NCBI Taxonomy" id="637886"/>
    <lineage>
        <taxon>Bacteria</taxon>
        <taxon>Pseudomonadati</taxon>
        <taxon>Bacteroidota</taxon>
        <taxon>Bacteroidia</taxon>
        <taxon>Bacteroidales</taxon>
        <taxon>Dysgonomonadaceae</taxon>
        <taxon>Dysgonomonas</taxon>
    </lineage>
</organism>
<dbReference type="FunFam" id="3.40.720.10:FF:000047">
    <property type="entry name" value="Arylsulfatase"/>
    <property type="match status" value="1"/>
</dbReference>
<evidence type="ECO:0000256" key="5">
    <source>
        <dbReference type="PIRSR" id="PIRSR600917-52"/>
    </source>
</evidence>
<comment type="PTM">
    <text evidence="5">The conversion to 3-oxoalanine (also known as C-formylglycine, FGly), of a serine or cysteine residue in prokaryotes and of a cysteine residue in eukaryotes, is critical for catalytic activity.</text>
</comment>
<dbReference type="RefSeq" id="WP_183308129.1">
    <property type="nucleotide sequence ID" value="NZ_JACIEP010000012.1"/>
</dbReference>
<comment type="caution">
    <text evidence="9">The sequence shown here is derived from an EMBL/GenBank/DDBJ whole genome shotgun (WGS) entry which is preliminary data.</text>
</comment>
<feature type="domain" description="Sulfatase N-terminal" evidence="8">
    <location>
        <begin position="30"/>
        <end position="422"/>
    </location>
</feature>
<gene>
    <name evidence="9" type="ORF">GGR21_003191</name>
</gene>
<reference evidence="9 10" key="1">
    <citation type="submission" date="2020-08" db="EMBL/GenBank/DDBJ databases">
        <title>Genomic Encyclopedia of Type Strains, Phase IV (KMG-IV): sequencing the most valuable type-strain genomes for metagenomic binning, comparative biology and taxonomic classification.</title>
        <authorList>
            <person name="Goeker M."/>
        </authorList>
    </citation>
    <scope>NUCLEOTIDE SEQUENCE [LARGE SCALE GENOMIC DNA]</scope>
    <source>
        <strain evidence="9 10">DSM 104969</strain>
    </source>
</reference>
<dbReference type="InterPro" id="IPR017850">
    <property type="entry name" value="Alkaline_phosphatase_core_sf"/>
</dbReference>
<dbReference type="Proteomes" id="UP000555103">
    <property type="component" value="Unassembled WGS sequence"/>
</dbReference>
<dbReference type="PANTHER" id="PTHR42693">
    <property type="entry name" value="ARYLSULFATASE FAMILY MEMBER"/>
    <property type="match status" value="1"/>
</dbReference>
<keyword evidence="2" id="KW-0479">Metal-binding</keyword>
<keyword evidence="4" id="KW-0106">Calcium</keyword>
<dbReference type="PROSITE" id="PS00149">
    <property type="entry name" value="SULFATASE_2"/>
    <property type="match status" value="1"/>
</dbReference>
<evidence type="ECO:0000313" key="9">
    <source>
        <dbReference type="EMBL" id="MBB4037274.1"/>
    </source>
</evidence>
<dbReference type="GO" id="GO:0004065">
    <property type="term" value="F:arylsulfatase activity"/>
    <property type="evidence" value="ECO:0007669"/>
    <property type="project" value="UniProtKB-EC"/>
</dbReference>
<keyword evidence="3 9" id="KW-0378">Hydrolase</keyword>
<feature type="region of interest" description="Disordered" evidence="6">
    <location>
        <begin position="98"/>
        <end position="118"/>
    </location>
</feature>
<dbReference type="EMBL" id="JACIEP010000012">
    <property type="protein sequence ID" value="MBB4037274.1"/>
    <property type="molecule type" value="Genomic_DNA"/>
</dbReference>
<feature type="modified residue" description="3-oxoalanine (Ser)" evidence="5">
    <location>
        <position position="76"/>
    </location>
</feature>
<dbReference type="PANTHER" id="PTHR42693:SF53">
    <property type="entry name" value="ENDO-4-O-SULFATASE"/>
    <property type="match status" value="1"/>
</dbReference>
<evidence type="ECO:0000256" key="2">
    <source>
        <dbReference type="ARBA" id="ARBA00022723"/>
    </source>
</evidence>
<dbReference type="InterPro" id="IPR000917">
    <property type="entry name" value="Sulfatase_N"/>
</dbReference>
<proteinExistence type="inferred from homology"/>
<comment type="similarity">
    <text evidence="1">Belongs to the sulfatase family.</text>
</comment>
<dbReference type="GO" id="GO:0046872">
    <property type="term" value="F:metal ion binding"/>
    <property type="evidence" value="ECO:0007669"/>
    <property type="project" value="UniProtKB-KW"/>
</dbReference>
<evidence type="ECO:0000256" key="3">
    <source>
        <dbReference type="ARBA" id="ARBA00022801"/>
    </source>
</evidence>
<sequence length="534" mass="60952">MKNTALLLGSTTAALLSIDSAYANQQDKKPNIILIMVDDMGYSDIGCFGSEIPTPNIDKLAENGIKYTQFYNVGRSCPTRASLMTGLYPHQAGIGGMSEDPYDKSKRDRSPHDKQLPGYRGFINRNSVTLAEVMKEAGYHTYMVGKWHLGMDGMEKWPLQRGFDRFYGILAGATSYFSPQGDRGLTLDNSELPAPQQPYYTTDAFTDHAISFMDSNDKNDPFFLYVAYNAPHWPLHAKDKDIEKFIGKYDKGWEVIREGRYERMKKLGIIDKNWELAEWENRSWDQLNEKERRHSALRMSVYAAQIHSMDYNVGRIIDYLEKTGQKENTLIVFFSDNGGCAEPYSETGFSTIADINKHSSWVSPSYGKPWAQVSNTPFRKYKVRAYEGGISTAFIMSWPEKLSAYNNQIRHNICFLPDIMATFIDAGQGAYPATYKGNDIQPLEGKSMLSTVTNPKSELHQYIFGEHFQNNFVRKGNWKAVKDQESTEWELYDISKDRSETTNLAAKNSTLLKELIAKWNEWAEPRNVFPQQSE</sequence>
<dbReference type="CDD" id="cd16025">
    <property type="entry name" value="PAS_like"/>
    <property type="match status" value="1"/>
</dbReference>
<evidence type="ECO:0000256" key="7">
    <source>
        <dbReference type="SAM" id="SignalP"/>
    </source>
</evidence>
<dbReference type="Pfam" id="PF00884">
    <property type="entry name" value="Sulfatase"/>
    <property type="match status" value="1"/>
</dbReference>
<dbReference type="SUPFAM" id="SSF53649">
    <property type="entry name" value="Alkaline phosphatase-like"/>
    <property type="match status" value="1"/>
</dbReference>
<feature type="chain" id="PRO_5032853963" evidence="7">
    <location>
        <begin position="24"/>
        <end position="534"/>
    </location>
</feature>
<evidence type="ECO:0000256" key="6">
    <source>
        <dbReference type="SAM" id="MobiDB-lite"/>
    </source>
</evidence>
<name>A0A840CUA4_9BACT</name>
<feature type="compositionally biased region" description="Basic and acidic residues" evidence="6">
    <location>
        <begin position="101"/>
        <end position="115"/>
    </location>
</feature>
<keyword evidence="7" id="KW-0732">Signal</keyword>
<dbReference type="Gene3D" id="3.40.720.10">
    <property type="entry name" value="Alkaline Phosphatase, subunit A"/>
    <property type="match status" value="1"/>
</dbReference>
<evidence type="ECO:0000259" key="8">
    <source>
        <dbReference type="Pfam" id="PF00884"/>
    </source>
</evidence>
<dbReference type="EC" id="3.1.6.1" evidence="9"/>
<dbReference type="AlphaFoldDB" id="A0A840CUA4"/>